<dbReference type="Proteomes" id="UP000886602">
    <property type="component" value="Unassembled WGS sequence"/>
</dbReference>
<comment type="caution">
    <text evidence="1">The sequence shown here is derived from an EMBL/GenBank/DDBJ whole genome shotgun (WGS) entry which is preliminary data.</text>
</comment>
<proteinExistence type="predicted"/>
<accession>A0A9D7FFA0</accession>
<evidence type="ECO:0000313" key="2">
    <source>
        <dbReference type="Proteomes" id="UP000886602"/>
    </source>
</evidence>
<protein>
    <submittedName>
        <fullName evidence="1">Nucleotidyl transferase AbiEii/AbiGii toxin family protein</fullName>
    </submittedName>
</protein>
<gene>
    <name evidence="1" type="ORF">IPJ48_11830</name>
</gene>
<dbReference type="InterPro" id="IPR014942">
    <property type="entry name" value="AbiEii"/>
</dbReference>
<name>A0A9D7FFA0_9RHOO</name>
<sequence length="289" mass="31919">MSATLPDLTDRLEPVHQQALRTVARAAAAVGADWFLTGAMARDWVFTLIHGIDTQRATRDADIGIALADWDEYQQIRTLIIAEGDFQPDRSQQRLNHRRLRGFHLDLVPFGQLGGDKAEIAWPPKQDVVMNVIGFEDAFRSALTVIADIDLAVKVASPAGLMVMKLFAWQDRKYLSPAGKDAHDIRLLMTHYEKVAGRSLYDVAGLMDSVDYDADMAAARLLGRDVGGIIQSHTRDALLPLLDRELAADVGSLLIGQLLRGTAMGNIPVEPDYRKMFSLLANFRAGLDE</sequence>
<dbReference type="AlphaFoldDB" id="A0A9D7FFA0"/>
<organism evidence="1 2">
    <name type="scientific">Candidatus Propionivibrio dominans</name>
    <dbReference type="NCBI Taxonomy" id="2954373"/>
    <lineage>
        <taxon>Bacteria</taxon>
        <taxon>Pseudomonadati</taxon>
        <taxon>Pseudomonadota</taxon>
        <taxon>Betaproteobacteria</taxon>
        <taxon>Rhodocyclales</taxon>
        <taxon>Rhodocyclaceae</taxon>
        <taxon>Propionivibrio</taxon>
    </lineage>
</organism>
<dbReference type="EMBL" id="JADJNC010000018">
    <property type="protein sequence ID" value="MBK7423726.1"/>
    <property type="molecule type" value="Genomic_DNA"/>
</dbReference>
<evidence type="ECO:0000313" key="1">
    <source>
        <dbReference type="EMBL" id="MBK7423726.1"/>
    </source>
</evidence>
<reference evidence="1" key="1">
    <citation type="submission" date="2020-10" db="EMBL/GenBank/DDBJ databases">
        <title>Connecting structure to function with the recovery of over 1000 high-quality activated sludge metagenome-assembled genomes encoding full-length rRNA genes using long-read sequencing.</title>
        <authorList>
            <person name="Singleton C.M."/>
            <person name="Petriglieri F."/>
            <person name="Kristensen J.M."/>
            <person name="Kirkegaard R.H."/>
            <person name="Michaelsen T.Y."/>
            <person name="Andersen M.H."/>
            <person name="Karst S.M."/>
            <person name="Dueholm M.S."/>
            <person name="Nielsen P.H."/>
            <person name="Albertsen M."/>
        </authorList>
    </citation>
    <scope>NUCLEOTIDE SEQUENCE</scope>
    <source>
        <strain evidence="1">EsbW_18-Q3-R4-48_MAXAC.044</strain>
    </source>
</reference>
<dbReference type="GO" id="GO:0016740">
    <property type="term" value="F:transferase activity"/>
    <property type="evidence" value="ECO:0007669"/>
    <property type="project" value="UniProtKB-KW"/>
</dbReference>
<dbReference type="Pfam" id="PF08843">
    <property type="entry name" value="AbiEii"/>
    <property type="match status" value="1"/>
</dbReference>
<keyword evidence="1" id="KW-0808">Transferase</keyword>